<dbReference type="GO" id="GO:0050660">
    <property type="term" value="F:flavin adenine dinucleotide binding"/>
    <property type="evidence" value="ECO:0007669"/>
    <property type="project" value="InterPro"/>
</dbReference>
<feature type="domain" description="Glucose-methanol-choline oxidoreductase C-terminal" evidence="2">
    <location>
        <begin position="2"/>
        <end position="106"/>
    </location>
</feature>
<dbReference type="InterPro" id="IPR007867">
    <property type="entry name" value="GMC_OxRtase_C"/>
</dbReference>
<evidence type="ECO:0000256" key="1">
    <source>
        <dbReference type="ARBA" id="ARBA00010790"/>
    </source>
</evidence>
<evidence type="ECO:0000313" key="4">
    <source>
        <dbReference type="Proteomes" id="UP000220621"/>
    </source>
</evidence>
<comment type="caution">
    <text evidence="3">The sequence shown here is derived from an EMBL/GenBank/DDBJ whole genome shotgun (WGS) entry which is preliminary data.</text>
</comment>
<dbReference type="Pfam" id="PF05199">
    <property type="entry name" value="GMC_oxred_C"/>
    <property type="match status" value="1"/>
</dbReference>
<evidence type="ECO:0000313" key="3">
    <source>
        <dbReference type="EMBL" id="PEM37113.1"/>
    </source>
</evidence>
<dbReference type="GO" id="GO:0016614">
    <property type="term" value="F:oxidoreductase activity, acting on CH-OH group of donors"/>
    <property type="evidence" value="ECO:0007669"/>
    <property type="project" value="InterPro"/>
</dbReference>
<dbReference type="InterPro" id="IPR012132">
    <property type="entry name" value="GMC_OxRdtase"/>
</dbReference>
<dbReference type="InterPro" id="IPR036188">
    <property type="entry name" value="FAD/NAD-bd_sf"/>
</dbReference>
<sequence length="107" mass="11958">EIVLNHLTSEDDMKRMVECFRISRKLTRTEPLKSLIVEEIYPGPDVKDEDEAAIRKALLEGVSTLQHPCATARMGLPDDPLSVVDEQGRVHGVKGLRIVDASIFPHI</sequence>
<dbReference type="PANTHER" id="PTHR11552">
    <property type="entry name" value="GLUCOSE-METHANOL-CHOLINE GMC OXIDOREDUCTASE"/>
    <property type="match status" value="1"/>
</dbReference>
<dbReference type="SUPFAM" id="SSF51905">
    <property type="entry name" value="FAD/NAD(P)-binding domain"/>
    <property type="match status" value="1"/>
</dbReference>
<evidence type="ECO:0000259" key="2">
    <source>
        <dbReference type="Pfam" id="PF05199"/>
    </source>
</evidence>
<comment type="similarity">
    <text evidence="1">Belongs to the GMC oxidoreductase family.</text>
</comment>
<dbReference type="AlphaFoldDB" id="A0A2A8B4P1"/>
<feature type="non-terminal residue" evidence="3">
    <location>
        <position position="107"/>
    </location>
</feature>
<dbReference type="Proteomes" id="UP000220621">
    <property type="component" value="Unassembled WGS sequence"/>
</dbReference>
<dbReference type="SUPFAM" id="SSF54373">
    <property type="entry name" value="FAD-linked reductases, C-terminal domain"/>
    <property type="match status" value="1"/>
</dbReference>
<organism evidence="3 4">
    <name type="scientific">Bacillus wiedmannii</name>
    <dbReference type="NCBI Taxonomy" id="1890302"/>
    <lineage>
        <taxon>Bacteria</taxon>
        <taxon>Bacillati</taxon>
        <taxon>Bacillota</taxon>
        <taxon>Bacilli</taxon>
        <taxon>Bacillales</taxon>
        <taxon>Bacillaceae</taxon>
        <taxon>Bacillus</taxon>
        <taxon>Bacillus cereus group</taxon>
    </lineage>
</organism>
<protein>
    <submittedName>
        <fullName evidence="3">Glucose-methanol-choline oxidoreductase</fullName>
    </submittedName>
</protein>
<accession>A0A2A8B4P1</accession>
<reference evidence="3 4" key="1">
    <citation type="submission" date="2017-09" db="EMBL/GenBank/DDBJ databases">
        <title>Large-scale bioinformatics analysis of Bacillus genomes uncovers conserved roles of natural products in bacterial physiology.</title>
        <authorList>
            <consortium name="Agbiome Team Llc"/>
            <person name="Bleich R.M."/>
            <person name="Grubbs K.J."/>
            <person name="Santa Maria K.C."/>
            <person name="Allen S.E."/>
            <person name="Farag S."/>
            <person name="Shank E.A."/>
            <person name="Bowers A."/>
        </authorList>
    </citation>
    <scope>NUCLEOTIDE SEQUENCE [LARGE SCALE GENOMIC DNA]</scope>
    <source>
        <strain evidence="3 4">AFS010764</strain>
    </source>
</reference>
<dbReference type="Gene3D" id="3.50.50.60">
    <property type="entry name" value="FAD/NAD(P)-binding domain"/>
    <property type="match status" value="1"/>
</dbReference>
<dbReference type="EMBL" id="NUDL01000290">
    <property type="protein sequence ID" value="PEM37113.1"/>
    <property type="molecule type" value="Genomic_DNA"/>
</dbReference>
<name>A0A2A8B4P1_9BACI</name>
<proteinExistence type="inferred from homology"/>
<dbReference type="Gene3D" id="3.30.410.40">
    <property type="match status" value="1"/>
</dbReference>
<dbReference type="PANTHER" id="PTHR11552:SF147">
    <property type="entry name" value="CHOLINE DEHYDROGENASE, MITOCHONDRIAL"/>
    <property type="match status" value="1"/>
</dbReference>
<feature type="non-terminal residue" evidence="3">
    <location>
        <position position="1"/>
    </location>
</feature>
<gene>
    <name evidence="3" type="ORF">CN611_32220</name>
</gene>